<keyword evidence="9" id="KW-1185">Reference proteome</keyword>
<dbReference type="Gene3D" id="3.50.50.60">
    <property type="entry name" value="FAD/NAD(P)-binding domain"/>
    <property type="match status" value="1"/>
</dbReference>
<sequence>MDSTAPSPPLNTAIVGAGIAGLCAGIALKRSDTTRIVTIYEKSTFKNEIGAAITLTPNANRILDRWGFDAKAHGETDKEQVRHVDAHTLEIIHQCGFASVEPEFGHRYNAYHRVDLHRGLKTMAENLGVEIQLGREVVDLDCAEGVLTFKDGTTSKHDLVVVADGIRSTLVKSVTGLDISPHKIGKSVFRGLIPMAALQSNPLIWSQFENQPSGFYTCHHAGKMIMMYPCANDSIMNIAVFHTTRPGHEHDEGWTSPATKADVLSVLQDVHPFWRAIVEAAESDDDFKCFPIKLRAPIPRYNNGRAILIGDAAHPFQPTYAQGGCSSIEDAACLSTLFRNTFSSSSSSINKTIPSRCQLYNDFRLPRDNTTQIYSNIMFDHLTGEEGRINEHNSNDDDDDDDDDQNKNQKKSFEAQIRKFYPQGPLMSGEIPSSWTRPMQEFWFAYDVDREAEKAVRWFERNCEEEEEGCGGKEGAEGKRLP</sequence>
<dbReference type="eggNOG" id="KOG2614">
    <property type="taxonomic scope" value="Eukaryota"/>
</dbReference>
<feature type="region of interest" description="Disordered" evidence="6">
    <location>
        <begin position="387"/>
        <end position="409"/>
    </location>
</feature>
<keyword evidence="2" id="KW-0285">Flavoprotein</keyword>
<dbReference type="PANTHER" id="PTHR13789">
    <property type="entry name" value="MONOOXYGENASE"/>
    <property type="match status" value="1"/>
</dbReference>
<evidence type="ECO:0000256" key="4">
    <source>
        <dbReference type="ARBA" id="ARBA00023002"/>
    </source>
</evidence>
<dbReference type="PANTHER" id="PTHR13789:SF215">
    <property type="entry name" value="FAD-BINDING DOMAIN-CONTAINING PROTEIN-RELATED"/>
    <property type="match status" value="1"/>
</dbReference>
<feature type="region of interest" description="Disordered" evidence="6">
    <location>
        <begin position="463"/>
        <end position="482"/>
    </location>
</feature>
<gene>
    <name evidence="8" type="ORF">SEPMUDRAFT_76031</name>
</gene>
<organism evidence="8 9">
    <name type="scientific">Sphaerulina musiva (strain SO2202)</name>
    <name type="common">Poplar stem canker fungus</name>
    <name type="synonym">Septoria musiva</name>
    <dbReference type="NCBI Taxonomy" id="692275"/>
    <lineage>
        <taxon>Eukaryota</taxon>
        <taxon>Fungi</taxon>
        <taxon>Dikarya</taxon>
        <taxon>Ascomycota</taxon>
        <taxon>Pezizomycotina</taxon>
        <taxon>Dothideomycetes</taxon>
        <taxon>Dothideomycetidae</taxon>
        <taxon>Mycosphaerellales</taxon>
        <taxon>Mycosphaerellaceae</taxon>
        <taxon>Sphaerulina</taxon>
    </lineage>
</organism>
<evidence type="ECO:0000256" key="1">
    <source>
        <dbReference type="ARBA" id="ARBA00007992"/>
    </source>
</evidence>
<dbReference type="InterPro" id="IPR002938">
    <property type="entry name" value="FAD-bd"/>
</dbReference>
<dbReference type="GO" id="GO:0004497">
    <property type="term" value="F:monooxygenase activity"/>
    <property type="evidence" value="ECO:0007669"/>
    <property type="project" value="UniProtKB-KW"/>
</dbReference>
<dbReference type="SUPFAM" id="SSF54373">
    <property type="entry name" value="FAD-linked reductases, C-terminal domain"/>
    <property type="match status" value="1"/>
</dbReference>
<evidence type="ECO:0000313" key="9">
    <source>
        <dbReference type="Proteomes" id="UP000016931"/>
    </source>
</evidence>
<comment type="similarity">
    <text evidence="1">Belongs to the paxM FAD-dependent monooxygenase family.</text>
</comment>
<dbReference type="RefSeq" id="XP_016764762.1">
    <property type="nucleotide sequence ID" value="XM_016910119.1"/>
</dbReference>
<dbReference type="PRINTS" id="PR00420">
    <property type="entry name" value="RNGMNOXGNASE"/>
</dbReference>
<dbReference type="SUPFAM" id="SSF51905">
    <property type="entry name" value="FAD/NAD(P)-binding domain"/>
    <property type="match status" value="1"/>
</dbReference>
<evidence type="ECO:0000256" key="5">
    <source>
        <dbReference type="ARBA" id="ARBA00023033"/>
    </source>
</evidence>
<keyword evidence="5" id="KW-0503">Monooxygenase</keyword>
<accession>N1QHD8</accession>
<dbReference type="STRING" id="692275.N1QHD8"/>
<evidence type="ECO:0000313" key="8">
    <source>
        <dbReference type="EMBL" id="EMF16641.1"/>
    </source>
</evidence>
<evidence type="ECO:0000256" key="6">
    <source>
        <dbReference type="SAM" id="MobiDB-lite"/>
    </source>
</evidence>
<dbReference type="Pfam" id="PF01494">
    <property type="entry name" value="FAD_binding_3"/>
    <property type="match status" value="1"/>
</dbReference>
<reference evidence="8 9" key="1">
    <citation type="journal article" date="2012" name="PLoS Pathog.">
        <title>Diverse lifestyles and strategies of plant pathogenesis encoded in the genomes of eighteen Dothideomycetes fungi.</title>
        <authorList>
            <person name="Ohm R.A."/>
            <person name="Feau N."/>
            <person name="Henrissat B."/>
            <person name="Schoch C.L."/>
            <person name="Horwitz B.A."/>
            <person name="Barry K.W."/>
            <person name="Condon B.J."/>
            <person name="Copeland A.C."/>
            <person name="Dhillon B."/>
            <person name="Glaser F."/>
            <person name="Hesse C.N."/>
            <person name="Kosti I."/>
            <person name="LaButti K."/>
            <person name="Lindquist E.A."/>
            <person name="Lucas S."/>
            <person name="Salamov A.A."/>
            <person name="Bradshaw R.E."/>
            <person name="Ciuffetti L."/>
            <person name="Hamelin R.C."/>
            <person name="Kema G.H.J."/>
            <person name="Lawrence C."/>
            <person name="Scott J.A."/>
            <person name="Spatafora J.W."/>
            <person name="Turgeon B.G."/>
            <person name="de Wit P.J.G.M."/>
            <person name="Zhong S."/>
            <person name="Goodwin S.B."/>
            <person name="Grigoriev I.V."/>
        </authorList>
    </citation>
    <scope>NUCLEOTIDE SEQUENCE [LARGE SCALE GENOMIC DNA]</scope>
    <source>
        <strain evidence="8 9">SO2202</strain>
    </source>
</reference>
<proteinExistence type="inferred from homology"/>
<dbReference type="Proteomes" id="UP000016931">
    <property type="component" value="Unassembled WGS sequence"/>
</dbReference>
<evidence type="ECO:0000256" key="2">
    <source>
        <dbReference type="ARBA" id="ARBA00022630"/>
    </source>
</evidence>
<keyword evidence="4" id="KW-0560">Oxidoreductase</keyword>
<dbReference type="GO" id="GO:0071949">
    <property type="term" value="F:FAD binding"/>
    <property type="evidence" value="ECO:0007669"/>
    <property type="project" value="InterPro"/>
</dbReference>
<name>N1QHD8_SPHMS</name>
<dbReference type="EMBL" id="KB456260">
    <property type="protein sequence ID" value="EMF16641.1"/>
    <property type="molecule type" value="Genomic_DNA"/>
</dbReference>
<dbReference type="AlphaFoldDB" id="N1QHD8"/>
<keyword evidence="3" id="KW-0274">FAD</keyword>
<dbReference type="OrthoDB" id="9993796at2759"/>
<dbReference type="InterPro" id="IPR036188">
    <property type="entry name" value="FAD/NAD-bd_sf"/>
</dbReference>
<dbReference type="HOGENOM" id="CLU_009665_19_0_1"/>
<feature type="non-terminal residue" evidence="8">
    <location>
        <position position="482"/>
    </location>
</feature>
<feature type="domain" description="FAD-binding" evidence="7">
    <location>
        <begin position="12"/>
        <end position="337"/>
    </location>
</feature>
<dbReference type="InterPro" id="IPR050493">
    <property type="entry name" value="FAD-dep_Monooxygenase_BioMet"/>
</dbReference>
<evidence type="ECO:0000259" key="7">
    <source>
        <dbReference type="Pfam" id="PF01494"/>
    </source>
</evidence>
<protein>
    <submittedName>
        <fullName evidence="8">FAD/NAD(P)-binding domain-containing protein</fullName>
    </submittedName>
</protein>
<dbReference type="OMA" id="RSNFKDE"/>
<evidence type="ECO:0000256" key="3">
    <source>
        <dbReference type="ARBA" id="ARBA00022827"/>
    </source>
</evidence>
<feature type="compositionally biased region" description="Basic and acidic residues" evidence="6">
    <location>
        <begin position="470"/>
        <end position="482"/>
    </location>
</feature>
<dbReference type="GeneID" id="27907256"/>